<keyword evidence="2" id="KW-1185">Reference proteome</keyword>
<reference evidence="1 2" key="1">
    <citation type="submission" date="2021-06" db="EMBL/GenBank/DDBJ databases">
        <title>Caerostris extrusa draft genome.</title>
        <authorList>
            <person name="Kono N."/>
            <person name="Arakawa K."/>
        </authorList>
    </citation>
    <scope>NUCLEOTIDE SEQUENCE [LARGE SCALE GENOMIC DNA]</scope>
</reference>
<sequence length="96" mass="10660">MASISSFKYSEKIPQKRFSSFPPGAKQQKKEECNFFPINKSRKAYVPSLPGSLSLHAIQVLPGTRPEVMRSPIEQVRLGNKALALPDKPLHQGVVT</sequence>
<name>A0AAV4NA32_CAEEX</name>
<proteinExistence type="predicted"/>
<gene>
    <name evidence="1" type="ORF">CEXT_730091</name>
</gene>
<dbReference type="EMBL" id="BPLR01020589">
    <property type="protein sequence ID" value="GIX80367.1"/>
    <property type="molecule type" value="Genomic_DNA"/>
</dbReference>
<evidence type="ECO:0000313" key="1">
    <source>
        <dbReference type="EMBL" id="GIX80367.1"/>
    </source>
</evidence>
<accession>A0AAV4NA32</accession>
<comment type="caution">
    <text evidence="1">The sequence shown here is derived from an EMBL/GenBank/DDBJ whole genome shotgun (WGS) entry which is preliminary data.</text>
</comment>
<protein>
    <submittedName>
        <fullName evidence="1">Uncharacterized protein</fullName>
    </submittedName>
</protein>
<organism evidence="1 2">
    <name type="scientific">Caerostris extrusa</name>
    <name type="common">Bark spider</name>
    <name type="synonym">Caerostris bankana</name>
    <dbReference type="NCBI Taxonomy" id="172846"/>
    <lineage>
        <taxon>Eukaryota</taxon>
        <taxon>Metazoa</taxon>
        <taxon>Ecdysozoa</taxon>
        <taxon>Arthropoda</taxon>
        <taxon>Chelicerata</taxon>
        <taxon>Arachnida</taxon>
        <taxon>Araneae</taxon>
        <taxon>Araneomorphae</taxon>
        <taxon>Entelegynae</taxon>
        <taxon>Araneoidea</taxon>
        <taxon>Araneidae</taxon>
        <taxon>Caerostris</taxon>
    </lineage>
</organism>
<dbReference type="AlphaFoldDB" id="A0AAV4NA32"/>
<dbReference type="Proteomes" id="UP001054945">
    <property type="component" value="Unassembled WGS sequence"/>
</dbReference>
<evidence type="ECO:0000313" key="2">
    <source>
        <dbReference type="Proteomes" id="UP001054945"/>
    </source>
</evidence>